<sequence>MTKPTLALLAALATLSLSSCLDVVNIDTPESPALLAVEGQITDEARPATVGLTLTQGYFNQAAPTTVSGALLVLTDDLGAVDTLRETAPGRYVGRGTVRGRTGGSYVLRLTALGQTYEAVTEIRRTPPIDSVRLVRKDQPPRFEPGLYAIYYGPELPGVGDYVRIRTWQNDTLANDPGDLRVFSDELVDGNYLGDIPLNDDPLRSGEKVKVEMTSITRDYYYYLNEMFTQINNVGLFATTPANVRTNVRNVVAGTNQVAVGYFAGFTVRQDSVVVP</sequence>
<gene>
    <name evidence="2" type="ORF">Q5H93_19090</name>
</gene>
<reference evidence="2" key="1">
    <citation type="submission" date="2023-07" db="EMBL/GenBank/DDBJ databases">
        <authorList>
            <person name="Kim M.K."/>
        </authorList>
    </citation>
    <scope>NUCLEOTIDE SEQUENCE</scope>
    <source>
        <strain evidence="2">ASUV-10-1</strain>
    </source>
</reference>
<accession>A0ABT9BF08</accession>
<dbReference type="PROSITE" id="PS51257">
    <property type="entry name" value="PROKAR_LIPOPROTEIN"/>
    <property type="match status" value="1"/>
</dbReference>
<evidence type="ECO:0000313" key="2">
    <source>
        <dbReference type="EMBL" id="MDO7876859.1"/>
    </source>
</evidence>
<comment type="caution">
    <text evidence="2">The sequence shown here is derived from an EMBL/GenBank/DDBJ whole genome shotgun (WGS) entry which is preliminary data.</text>
</comment>
<keyword evidence="3" id="KW-1185">Reference proteome</keyword>
<dbReference type="InterPro" id="IPR025345">
    <property type="entry name" value="DUF4249"/>
</dbReference>
<dbReference type="EMBL" id="JAUQSY010000014">
    <property type="protein sequence ID" value="MDO7876859.1"/>
    <property type="molecule type" value="Genomic_DNA"/>
</dbReference>
<name>A0ABT9BF08_9BACT</name>
<protein>
    <submittedName>
        <fullName evidence="2">DUF4249 domain-containing protein</fullName>
    </submittedName>
</protein>
<proteinExistence type="predicted"/>
<organism evidence="2 3">
    <name type="scientific">Hymenobacter aranciens</name>
    <dbReference type="NCBI Taxonomy" id="3063996"/>
    <lineage>
        <taxon>Bacteria</taxon>
        <taxon>Pseudomonadati</taxon>
        <taxon>Bacteroidota</taxon>
        <taxon>Cytophagia</taxon>
        <taxon>Cytophagales</taxon>
        <taxon>Hymenobacteraceae</taxon>
        <taxon>Hymenobacter</taxon>
    </lineage>
</organism>
<keyword evidence="1" id="KW-0732">Signal</keyword>
<feature type="chain" id="PRO_5047493015" evidence="1">
    <location>
        <begin position="22"/>
        <end position="276"/>
    </location>
</feature>
<dbReference type="Proteomes" id="UP001176429">
    <property type="component" value="Unassembled WGS sequence"/>
</dbReference>
<dbReference type="Pfam" id="PF14054">
    <property type="entry name" value="DUF4249"/>
    <property type="match status" value="1"/>
</dbReference>
<feature type="signal peptide" evidence="1">
    <location>
        <begin position="1"/>
        <end position="21"/>
    </location>
</feature>
<dbReference type="RefSeq" id="WP_305008248.1">
    <property type="nucleotide sequence ID" value="NZ_JAUQSY010000014.1"/>
</dbReference>
<evidence type="ECO:0000256" key="1">
    <source>
        <dbReference type="SAM" id="SignalP"/>
    </source>
</evidence>
<evidence type="ECO:0000313" key="3">
    <source>
        <dbReference type="Proteomes" id="UP001176429"/>
    </source>
</evidence>